<dbReference type="RefSeq" id="WP_238249715.1">
    <property type="nucleotide sequence ID" value="NZ_BPQX01000033.1"/>
</dbReference>
<keyword evidence="2" id="KW-1185">Reference proteome</keyword>
<proteinExistence type="predicted"/>
<comment type="caution">
    <text evidence="1">The sequence shown here is derived from an EMBL/GenBank/DDBJ whole genome shotgun (WGS) entry which is preliminary data.</text>
</comment>
<evidence type="ECO:0000313" key="1">
    <source>
        <dbReference type="EMBL" id="MDQ0442004.1"/>
    </source>
</evidence>
<dbReference type="Proteomes" id="UP001236369">
    <property type="component" value="Unassembled WGS sequence"/>
</dbReference>
<dbReference type="EMBL" id="JAUSVV010000002">
    <property type="protein sequence ID" value="MDQ0442004.1"/>
    <property type="molecule type" value="Genomic_DNA"/>
</dbReference>
<gene>
    <name evidence="1" type="ORF">QO016_001487</name>
</gene>
<evidence type="ECO:0000313" key="2">
    <source>
        <dbReference type="Proteomes" id="UP001236369"/>
    </source>
</evidence>
<protein>
    <submittedName>
        <fullName evidence="1">Uncharacterized protein</fullName>
    </submittedName>
</protein>
<reference evidence="1 2" key="1">
    <citation type="submission" date="2023-07" db="EMBL/GenBank/DDBJ databases">
        <title>Genomic Encyclopedia of Type Strains, Phase IV (KMG-IV): sequencing the most valuable type-strain genomes for metagenomic binning, comparative biology and taxonomic classification.</title>
        <authorList>
            <person name="Goeker M."/>
        </authorList>
    </citation>
    <scope>NUCLEOTIDE SEQUENCE [LARGE SCALE GENOMIC DNA]</scope>
    <source>
        <strain evidence="1 2">DSM 19562</strain>
    </source>
</reference>
<organism evidence="1 2">
    <name type="scientific">Methylobacterium persicinum</name>
    <dbReference type="NCBI Taxonomy" id="374426"/>
    <lineage>
        <taxon>Bacteria</taxon>
        <taxon>Pseudomonadati</taxon>
        <taxon>Pseudomonadota</taxon>
        <taxon>Alphaproteobacteria</taxon>
        <taxon>Hyphomicrobiales</taxon>
        <taxon>Methylobacteriaceae</taxon>
        <taxon>Methylobacterium</taxon>
    </lineage>
</organism>
<accession>A0ABU0HKF9</accession>
<name>A0ABU0HKF9_9HYPH</name>
<sequence length="48" mass="5197">MLLTTLTAFVFFAAVQCLLVVHVADKLSPSAADDRSTQRPADSQARYA</sequence>